<dbReference type="RefSeq" id="XP_005769844.1">
    <property type="nucleotide sequence ID" value="XM_005769787.1"/>
</dbReference>
<keyword evidence="3" id="KW-1185">Reference proteome</keyword>
<organism evidence="2 3">
    <name type="scientific">Emiliania huxleyi (strain CCMP1516)</name>
    <dbReference type="NCBI Taxonomy" id="280463"/>
    <lineage>
        <taxon>Eukaryota</taxon>
        <taxon>Haptista</taxon>
        <taxon>Haptophyta</taxon>
        <taxon>Prymnesiophyceae</taxon>
        <taxon>Isochrysidales</taxon>
        <taxon>Noelaerhabdaceae</taxon>
        <taxon>Emiliania</taxon>
    </lineage>
</organism>
<dbReference type="Proteomes" id="UP000013827">
    <property type="component" value="Unassembled WGS sequence"/>
</dbReference>
<reference evidence="2" key="2">
    <citation type="submission" date="2024-10" db="UniProtKB">
        <authorList>
            <consortium name="EnsemblProtists"/>
        </authorList>
    </citation>
    <scope>IDENTIFICATION</scope>
</reference>
<sequence>MGGDGICDVNAMLVTEGYGPVVTSPGHSGHKWNDYVDKQADLGRSGARDCDAPEWQDESIPTDADDGESSTVGDDVARHIGDNKGIRRERAIDIDVDPADSTDVDVITSAATALSLDDTVENRTEDLAEAIGRITLGPDPAPTPRAAPTPPGTIVNSVACEDAVSTGPDLF</sequence>
<evidence type="ECO:0000313" key="3">
    <source>
        <dbReference type="Proteomes" id="UP000013827"/>
    </source>
</evidence>
<name>A0A0D3J1N0_EMIH1</name>
<dbReference type="EnsemblProtists" id="EOD17415">
    <property type="protein sequence ID" value="EOD17415"/>
    <property type="gene ID" value="EMIHUDRAFT_210105"/>
</dbReference>
<dbReference type="KEGG" id="ehx:EMIHUDRAFT_210105"/>
<dbReference type="PaxDb" id="2903-EOD17415"/>
<evidence type="ECO:0000256" key="1">
    <source>
        <dbReference type="SAM" id="MobiDB-lite"/>
    </source>
</evidence>
<reference evidence="3" key="1">
    <citation type="journal article" date="2013" name="Nature">
        <title>Pan genome of the phytoplankton Emiliania underpins its global distribution.</title>
        <authorList>
            <person name="Read B.A."/>
            <person name="Kegel J."/>
            <person name="Klute M.J."/>
            <person name="Kuo A."/>
            <person name="Lefebvre S.C."/>
            <person name="Maumus F."/>
            <person name="Mayer C."/>
            <person name="Miller J."/>
            <person name="Monier A."/>
            <person name="Salamov A."/>
            <person name="Young J."/>
            <person name="Aguilar M."/>
            <person name="Claverie J.M."/>
            <person name="Frickenhaus S."/>
            <person name="Gonzalez K."/>
            <person name="Herman E.K."/>
            <person name="Lin Y.C."/>
            <person name="Napier J."/>
            <person name="Ogata H."/>
            <person name="Sarno A.F."/>
            <person name="Shmutz J."/>
            <person name="Schroeder D."/>
            <person name="de Vargas C."/>
            <person name="Verret F."/>
            <person name="von Dassow P."/>
            <person name="Valentin K."/>
            <person name="Van de Peer Y."/>
            <person name="Wheeler G."/>
            <person name="Dacks J.B."/>
            <person name="Delwiche C.F."/>
            <person name="Dyhrman S.T."/>
            <person name="Glockner G."/>
            <person name="John U."/>
            <person name="Richards T."/>
            <person name="Worden A.Z."/>
            <person name="Zhang X."/>
            <person name="Grigoriev I.V."/>
            <person name="Allen A.E."/>
            <person name="Bidle K."/>
            <person name="Borodovsky M."/>
            <person name="Bowler C."/>
            <person name="Brownlee C."/>
            <person name="Cock J.M."/>
            <person name="Elias M."/>
            <person name="Gladyshev V.N."/>
            <person name="Groth M."/>
            <person name="Guda C."/>
            <person name="Hadaegh A."/>
            <person name="Iglesias-Rodriguez M.D."/>
            <person name="Jenkins J."/>
            <person name="Jones B.M."/>
            <person name="Lawson T."/>
            <person name="Leese F."/>
            <person name="Lindquist E."/>
            <person name="Lobanov A."/>
            <person name="Lomsadze A."/>
            <person name="Malik S.B."/>
            <person name="Marsh M.E."/>
            <person name="Mackinder L."/>
            <person name="Mock T."/>
            <person name="Mueller-Roeber B."/>
            <person name="Pagarete A."/>
            <person name="Parker M."/>
            <person name="Probert I."/>
            <person name="Quesneville H."/>
            <person name="Raines C."/>
            <person name="Rensing S.A."/>
            <person name="Riano-Pachon D.M."/>
            <person name="Richier S."/>
            <person name="Rokitta S."/>
            <person name="Shiraiwa Y."/>
            <person name="Soanes D.M."/>
            <person name="van der Giezen M."/>
            <person name="Wahlund T.M."/>
            <person name="Williams B."/>
            <person name="Wilson W."/>
            <person name="Wolfe G."/>
            <person name="Wurch L.L."/>
        </authorList>
    </citation>
    <scope>NUCLEOTIDE SEQUENCE</scope>
</reference>
<feature type="compositionally biased region" description="Pro residues" evidence="1">
    <location>
        <begin position="139"/>
        <end position="151"/>
    </location>
</feature>
<proteinExistence type="predicted"/>
<dbReference type="HOGENOM" id="CLU_1565791_0_0_1"/>
<protein>
    <submittedName>
        <fullName evidence="2">Uncharacterized protein</fullName>
    </submittedName>
</protein>
<dbReference type="AlphaFoldDB" id="A0A0D3J1N0"/>
<accession>A0A0D3J1N0</accession>
<dbReference type="GeneID" id="17263565"/>
<evidence type="ECO:0000313" key="2">
    <source>
        <dbReference type="EnsemblProtists" id="EOD17415"/>
    </source>
</evidence>
<feature type="region of interest" description="Disordered" evidence="1">
    <location>
        <begin position="43"/>
        <end position="82"/>
    </location>
</feature>
<feature type="region of interest" description="Disordered" evidence="1">
    <location>
        <begin position="134"/>
        <end position="154"/>
    </location>
</feature>